<dbReference type="SFLD" id="SFLDS00003">
    <property type="entry name" value="Haloacid_Dehalogenase"/>
    <property type="match status" value="1"/>
</dbReference>
<keyword evidence="4" id="KW-0067">ATP-binding</keyword>
<dbReference type="PANTHER" id="PTHR43481">
    <property type="entry name" value="FRUCTOSE-1-PHOSPHATE PHOSPHATASE"/>
    <property type="match status" value="1"/>
</dbReference>
<evidence type="ECO:0000256" key="3">
    <source>
        <dbReference type="ARBA" id="ARBA00022777"/>
    </source>
</evidence>
<dbReference type="Pfam" id="PF13419">
    <property type="entry name" value="HAD_2"/>
    <property type="match status" value="1"/>
</dbReference>
<dbReference type="Gene3D" id="1.10.150.240">
    <property type="entry name" value="Putative phosphatase, domain 2"/>
    <property type="match status" value="1"/>
</dbReference>
<dbReference type="InterPro" id="IPR036412">
    <property type="entry name" value="HAD-like_sf"/>
</dbReference>
<dbReference type="Pfam" id="PF04265">
    <property type="entry name" value="TPK_B1_binding"/>
    <property type="match status" value="1"/>
</dbReference>
<feature type="domain" description="Thiamin pyrophosphokinase thiamin-binding" evidence="6">
    <location>
        <begin position="392"/>
        <end position="450"/>
    </location>
</feature>
<dbReference type="InterPro" id="IPR023214">
    <property type="entry name" value="HAD_sf"/>
</dbReference>
<proteinExistence type="predicted"/>
<dbReference type="Gene3D" id="3.40.50.1000">
    <property type="entry name" value="HAD superfamily/HAD-like"/>
    <property type="match status" value="1"/>
</dbReference>
<dbReference type="InterPro" id="IPR006439">
    <property type="entry name" value="HAD-SF_hydro_IA"/>
</dbReference>
<dbReference type="SFLD" id="SFLDG01129">
    <property type="entry name" value="C1.5:_HAD__Beta-PGM__Phosphata"/>
    <property type="match status" value="1"/>
</dbReference>
<comment type="caution">
    <text evidence="7">The sequence shown here is derived from an EMBL/GenBank/DDBJ whole genome shotgun (WGS) entry which is preliminary data.</text>
</comment>
<protein>
    <recommendedName>
        <fullName evidence="5">Thiamine diphosphokinase</fullName>
        <ecNumber evidence="5">2.7.6.2</ecNumber>
    </recommendedName>
</protein>
<dbReference type="Proteomes" id="UP000199135">
    <property type="component" value="Unassembled WGS sequence"/>
</dbReference>
<dbReference type="Pfam" id="PF04263">
    <property type="entry name" value="TPK_catalytic"/>
    <property type="match status" value="1"/>
</dbReference>
<dbReference type="InterPro" id="IPR036371">
    <property type="entry name" value="TPK_B1-bd_sf"/>
</dbReference>
<evidence type="ECO:0000256" key="2">
    <source>
        <dbReference type="ARBA" id="ARBA00022741"/>
    </source>
</evidence>
<dbReference type="EMBL" id="FNWT01000012">
    <property type="protein sequence ID" value="SEH67819.1"/>
    <property type="molecule type" value="Genomic_DNA"/>
</dbReference>
<dbReference type="CDD" id="cd07995">
    <property type="entry name" value="TPK"/>
    <property type="match status" value="1"/>
</dbReference>
<dbReference type="InterPro" id="IPR006282">
    <property type="entry name" value="Thi_PPkinase"/>
</dbReference>
<keyword evidence="2" id="KW-0547">Nucleotide-binding</keyword>
<dbReference type="EC" id="2.7.6.2" evidence="5"/>
<dbReference type="InterPro" id="IPR041492">
    <property type="entry name" value="HAD_2"/>
</dbReference>
<dbReference type="CDD" id="cd07505">
    <property type="entry name" value="HAD_BPGM-like"/>
    <property type="match status" value="1"/>
</dbReference>
<evidence type="ECO:0000256" key="1">
    <source>
        <dbReference type="ARBA" id="ARBA00022679"/>
    </source>
</evidence>
<evidence type="ECO:0000313" key="8">
    <source>
        <dbReference type="Proteomes" id="UP000199135"/>
    </source>
</evidence>
<dbReference type="SUPFAM" id="SSF63862">
    <property type="entry name" value="Thiamin pyrophosphokinase, substrate-binding domain"/>
    <property type="match status" value="1"/>
</dbReference>
<dbReference type="InterPro" id="IPR007371">
    <property type="entry name" value="TPK_catalytic"/>
</dbReference>
<dbReference type="InterPro" id="IPR023198">
    <property type="entry name" value="PGP-like_dom2"/>
</dbReference>
<dbReference type="InterPro" id="IPR007373">
    <property type="entry name" value="Thiamin_PyroPKinase_B1-bd"/>
</dbReference>
<dbReference type="NCBIfam" id="TIGR01509">
    <property type="entry name" value="HAD-SF-IA-v3"/>
    <property type="match status" value="1"/>
</dbReference>
<dbReference type="RefSeq" id="WP_078687869.1">
    <property type="nucleotide sequence ID" value="NZ_FNWT01000012.1"/>
</dbReference>
<organism evidence="7 8">
    <name type="scientific">Parafannyhessea umbonata</name>
    <dbReference type="NCBI Taxonomy" id="604330"/>
    <lineage>
        <taxon>Bacteria</taxon>
        <taxon>Bacillati</taxon>
        <taxon>Actinomycetota</taxon>
        <taxon>Coriobacteriia</taxon>
        <taxon>Coriobacteriales</taxon>
        <taxon>Atopobiaceae</taxon>
        <taxon>Parafannyhessea</taxon>
    </lineage>
</organism>
<accession>A0A1H6K4G7</accession>
<reference evidence="7 8" key="1">
    <citation type="submission" date="2016-10" db="EMBL/GenBank/DDBJ databases">
        <authorList>
            <person name="Varghese N."/>
            <person name="Submissions S."/>
        </authorList>
    </citation>
    <scope>NUCLEOTIDE SEQUENCE [LARGE SCALE GENOMIC DNA]</scope>
    <source>
        <strain evidence="7 8">WCP15</strain>
    </source>
</reference>
<gene>
    <name evidence="7" type="ORF">SAMN05216447_11219</name>
</gene>
<dbReference type="PANTHER" id="PTHR43481:SF4">
    <property type="entry name" value="GLYCEROL-1-PHOSPHATE PHOSPHOHYDROLASE 1-RELATED"/>
    <property type="match status" value="1"/>
</dbReference>
<dbReference type="InterPro" id="IPR036759">
    <property type="entry name" value="TPK_catalytic_sf"/>
</dbReference>
<sequence length="454" mass="48538">MAIRGALFDCDGTLIDSMPMWHRVTVELLAAHDVNDPENVFAKTEPLPLHEMCASFCDDFGVDSTEDALFEELMVRVRDAYAHRVELLPGCREFLGDLSAHGVRMAVCSSTSVPEVELALEAQGIRGFFRDVISTGGSVRSKEYPDVWEKGLASLGTAAGETWVFEDAPFGMRSARQAGLHTVCLFSPHGDRDIDECSRLGDILAHGYPELSFALLEDYALPVPGFGSGSDPSPDAAPLRALVVDGSPEPSSAGLVRSLARDADYVIAADAGAMVLREAGVVPDAFCGDCDSVEPTAGDWARSVSRVSYELPREKYATDLAYAIACARNEAARQGRPLALDVTCATGGRPDHALAVMGQLLGAADARPRLVEDGFEARILCPEGADEWGLGGDAKGRTFSLIALRDSIVSESGMRWNLDRRTLPALSDEGVSNVVAEGGAHIHCHEGVVMAFLL</sequence>
<evidence type="ECO:0000256" key="4">
    <source>
        <dbReference type="ARBA" id="ARBA00022840"/>
    </source>
</evidence>
<evidence type="ECO:0000256" key="5">
    <source>
        <dbReference type="NCBIfam" id="TIGR01378"/>
    </source>
</evidence>
<dbReference type="InterPro" id="IPR051806">
    <property type="entry name" value="HAD-like_SPP"/>
</dbReference>
<keyword evidence="3" id="KW-0418">Kinase</keyword>
<dbReference type="SMART" id="SM00983">
    <property type="entry name" value="TPK_B1_binding"/>
    <property type="match status" value="1"/>
</dbReference>
<dbReference type="SUPFAM" id="SSF56784">
    <property type="entry name" value="HAD-like"/>
    <property type="match status" value="1"/>
</dbReference>
<dbReference type="SUPFAM" id="SSF63999">
    <property type="entry name" value="Thiamin pyrophosphokinase, catalytic domain"/>
    <property type="match status" value="1"/>
</dbReference>
<dbReference type="NCBIfam" id="TIGR01378">
    <property type="entry name" value="thi_PPkinase"/>
    <property type="match status" value="1"/>
</dbReference>
<evidence type="ECO:0000313" key="7">
    <source>
        <dbReference type="EMBL" id="SEH67819.1"/>
    </source>
</evidence>
<keyword evidence="8" id="KW-1185">Reference proteome</keyword>
<evidence type="ECO:0000259" key="6">
    <source>
        <dbReference type="SMART" id="SM00983"/>
    </source>
</evidence>
<dbReference type="Gene3D" id="3.40.50.10240">
    <property type="entry name" value="Thiamin pyrophosphokinase, catalytic domain"/>
    <property type="match status" value="1"/>
</dbReference>
<keyword evidence="1" id="KW-0808">Transferase</keyword>
<name>A0A1H6K4G7_9ACTN</name>